<dbReference type="KEGG" id="dci:113472434"/>
<dbReference type="AlphaFoldDB" id="A0A3Q0JHY3"/>
<reference evidence="3" key="1">
    <citation type="submission" date="2025-08" db="UniProtKB">
        <authorList>
            <consortium name="RefSeq"/>
        </authorList>
    </citation>
    <scope>IDENTIFICATION</scope>
</reference>
<accession>A0A3Q0JHY3</accession>
<dbReference type="RefSeq" id="XP_026687994.1">
    <property type="nucleotide sequence ID" value="XM_026832193.1"/>
</dbReference>
<sequence length="113" mass="13163">SLSSKSSPPPARPCTPPREPPSVEVESKKSHPSQLLAEESEFEKFLRENERSVSKRNRERHVDEVDLRSPEQDVDLRTQDSDLRAKDYDLRSIHLPHHNTSMGECSFLFHFYF</sequence>
<organism evidence="2 3">
    <name type="scientific">Diaphorina citri</name>
    <name type="common">Asian citrus psyllid</name>
    <dbReference type="NCBI Taxonomy" id="121845"/>
    <lineage>
        <taxon>Eukaryota</taxon>
        <taxon>Metazoa</taxon>
        <taxon>Ecdysozoa</taxon>
        <taxon>Arthropoda</taxon>
        <taxon>Hexapoda</taxon>
        <taxon>Insecta</taxon>
        <taxon>Pterygota</taxon>
        <taxon>Neoptera</taxon>
        <taxon>Paraneoptera</taxon>
        <taxon>Hemiptera</taxon>
        <taxon>Sternorrhyncha</taxon>
        <taxon>Psylloidea</taxon>
        <taxon>Psyllidae</taxon>
        <taxon>Diaphorininae</taxon>
        <taxon>Diaphorina</taxon>
    </lineage>
</organism>
<gene>
    <name evidence="3" type="primary">LOC113472434</name>
</gene>
<evidence type="ECO:0000313" key="3">
    <source>
        <dbReference type="RefSeq" id="XP_026687994.1"/>
    </source>
</evidence>
<dbReference type="PaxDb" id="121845-A0A3Q0JHY3"/>
<dbReference type="Proteomes" id="UP000079169">
    <property type="component" value="Unplaced"/>
</dbReference>
<proteinExistence type="predicted"/>
<evidence type="ECO:0000256" key="1">
    <source>
        <dbReference type="SAM" id="MobiDB-lite"/>
    </source>
</evidence>
<feature type="region of interest" description="Disordered" evidence="1">
    <location>
        <begin position="1"/>
        <end position="72"/>
    </location>
</feature>
<feature type="non-terminal residue" evidence="3">
    <location>
        <position position="1"/>
    </location>
</feature>
<name>A0A3Q0JHY3_DIACI</name>
<feature type="compositionally biased region" description="Basic and acidic residues" evidence="1">
    <location>
        <begin position="60"/>
        <end position="72"/>
    </location>
</feature>
<feature type="compositionally biased region" description="Pro residues" evidence="1">
    <location>
        <begin position="7"/>
        <end position="20"/>
    </location>
</feature>
<keyword evidence="2" id="KW-1185">Reference proteome</keyword>
<protein>
    <submittedName>
        <fullName evidence="3">Uncharacterized protein LOC113472434</fullName>
    </submittedName>
</protein>
<evidence type="ECO:0000313" key="2">
    <source>
        <dbReference type="Proteomes" id="UP000079169"/>
    </source>
</evidence>
<dbReference type="GeneID" id="113472434"/>
<feature type="compositionally biased region" description="Basic and acidic residues" evidence="1">
    <location>
        <begin position="42"/>
        <end position="53"/>
    </location>
</feature>